<feature type="domain" description="DSBA-like thioredoxin" evidence="1">
    <location>
        <begin position="6"/>
        <end position="191"/>
    </location>
</feature>
<proteinExistence type="predicted"/>
<dbReference type="GO" id="GO:0016491">
    <property type="term" value="F:oxidoreductase activity"/>
    <property type="evidence" value="ECO:0007669"/>
    <property type="project" value="InterPro"/>
</dbReference>
<dbReference type="Gene3D" id="3.40.30.10">
    <property type="entry name" value="Glutaredoxin"/>
    <property type="match status" value="1"/>
</dbReference>
<evidence type="ECO:0000313" key="2">
    <source>
        <dbReference type="EMBL" id="GLK83337.1"/>
    </source>
</evidence>
<name>A0A9W6NA98_9HYPH</name>
<dbReference type="InterPro" id="IPR036249">
    <property type="entry name" value="Thioredoxin-like_sf"/>
</dbReference>
<reference evidence="2" key="1">
    <citation type="journal article" date="2014" name="Int. J. Syst. Evol. Microbiol.">
        <title>Complete genome sequence of Corynebacterium casei LMG S-19264T (=DSM 44701T), isolated from a smear-ripened cheese.</title>
        <authorList>
            <consortium name="US DOE Joint Genome Institute (JGI-PGF)"/>
            <person name="Walter F."/>
            <person name="Albersmeier A."/>
            <person name="Kalinowski J."/>
            <person name="Ruckert C."/>
        </authorList>
    </citation>
    <scope>NUCLEOTIDE SEQUENCE</scope>
    <source>
        <strain evidence="2">VKM B-2789</strain>
    </source>
</reference>
<dbReference type="CDD" id="cd03025">
    <property type="entry name" value="DsbA_FrnE_like"/>
    <property type="match status" value="1"/>
</dbReference>
<organism evidence="2 3">
    <name type="scientific">Ancylobacter defluvii</name>
    <dbReference type="NCBI Taxonomy" id="1282440"/>
    <lineage>
        <taxon>Bacteria</taxon>
        <taxon>Pseudomonadati</taxon>
        <taxon>Pseudomonadota</taxon>
        <taxon>Alphaproteobacteria</taxon>
        <taxon>Hyphomicrobiales</taxon>
        <taxon>Xanthobacteraceae</taxon>
        <taxon>Ancylobacter</taxon>
    </lineage>
</organism>
<gene>
    <name evidence="2" type="ORF">GCM10017653_14060</name>
</gene>
<dbReference type="InterPro" id="IPR001853">
    <property type="entry name" value="DSBA-like_thioredoxin_dom"/>
</dbReference>
<evidence type="ECO:0000313" key="3">
    <source>
        <dbReference type="Proteomes" id="UP001143330"/>
    </source>
</evidence>
<sequence length="214" mass="22531">MTDRTTITYLFDPLCGWCYGAGPALDMLAADPAFSLELAPTGLFAGAGARPMDGGFAAYAWANDQRIEKLTGQRFTAAYRDKVLADRQRRFDSGPATLALTAVHLTAPEGERAALKAIQHARYVDGRDITDAAVLAALLDGAGFRAAAGRLACPDDDLLAATQARIAAARQQMHGFGVAGVPALMLGEGDQRRLLPAAALFHDLSTLLTTLTAA</sequence>
<evidence type="ECO:0000259" key="1">
    <source>
        <dbReference type="Pfam" id="PF01323"/>
    </source>
</evidence>
<accession>A0A9W6NA98</accession>
<comment type="caution">
    <text evidence="2">The sequence shown here is derived from an EMBL/GenBank/DDBJ whole genome shotgun (WGS) entry which is preliminary data.</text>
</comment>
<keyword evidence="3" id="KW-1185">Reference proteome</keyword>
<dbReference type="SUPFAM" id="SSF52833">
    <property type="entry name" value="Thioredoxin-like"/>
    <property type="match status" value="1"/>
</dbReference>
<dbReference type="EMBL" id="BSFM01000006">
    <property type="protein sequence ID" value="GLK83337.1"/>
    <property type="molecule type" value="Genomic_DNA"/>
</dbReference>
<dbReference type="AlphaFoldDB" id="A0A9W6NA98"/>
<protein>
    <submittedName>
        <fullName evidence="2">DsbA family protein</fullName>
    </submittedName>
</protein>
<reference evidence="2" key="2">
    <citation type="submission" date="2023-01" db="EMBL/GenBank/DDBJ databases">
        <authorList>
            <person name="Sun Q."/>
            <person name="Evtushenko L."/>
        </authorList>
    </citation>
    <scope>NUCLEOTIDE SEQUENCE</scope>
    <source>
        <strain evidence="2">VKM B-2789</strain>
    </source>
</reference>
<dbReference type="RefSeq" id="WP_213366866.1">
    <property type="nucleotide sequence ID" value="NZ_BSFM01000006.1"/>
</dbReference>
<dbReference type="Pfam" id="PF01323">
    <property type="entry name" value="DSBA"/>
    <property type="match status" value="1"/>
</dbReference>
<dbReference type="Proteomes" id="UP001143330">
    <property type="component" value="Unassembled WGS sequence"/>
</dbReference>